<keyword evidence="1" id="KW-0472">Membrane</keyword>
<evidence type="ECO:0000313" key="3">
    <source>
        <dbReference type="Proteomes" id="UP000765845"/>
    </source>
</evidence>
<proteinExistence type="predicted"/>
<keyword evidence="1" id="KW-0812">Transmembrane</keyword>
<comment type="caution">
    <text evidence="2">The sequence shown here is derived from an EMBL/GenBank/DDBJ whole genome shotgun (WGS) entry which is preliminary data.</text>
</comment>
<name>A0ABX1GDL5_9GAMM</name>
<feature type="transmembrane region" description="Helical" evidence="1">
    <location>
        <begin position="131"/>
        <end position="153"/>
    </location>
</feature>
<reference evidence="2 3" key="1">
    <citation type="submission" date="2020-04" db="EMBL/GenBank/DDBJ databases">
        <authorList>
            <person name="Yoon J."/>
        </authorList>
    </citation>
    <scope>NUCLEOTIDE SEQUENCE [LARGE SCALE GENOMIC DNA]</scope>
    <source>
        <strain evidence="2 3">KMU-166</strain>
    </source>
</reference>
<dbReference type="RefSeq" id="WP_168449095.1">
    <property type="nucleotide sequence ID" value="NZ_JAAWWK010000001.1"/>
</dbReference>
<sequence length="230" mass="25705">MPYQRFSAWCGPAFDVFFISGWCFIAGLFPPQAATASGAEIAAFYADGTNNIRAGLLLAMASCTLYIPWVVVISAQMKRIKNVSPLLVQTQNLSGTAGLLFFLIPVMIWLTATFRPERDPELILLINDLGWLMFTITFAPFVCQLFAFALAVLGDNSENPLFPRWAAYFNFWVAVSFIPAMLIIYFKTGPFAWTGLIGLWIPLILFSVWIWVMFYLLLKAMAKPDPASAT</sequence>
<accession>A0ABX1GDL5</accession>
<keyword evidence="3" id="KW-1185">Reference proteome</keyword>
<feature type="transmembrane region" description="Helical" evidence="1">
    <location>
        <begin position="93"/>
        <end position="111"/>
    </location>
</feature>
<gene>
    <name evidence="2" type="ORF">HCU74_04005</name>
</gene>
<feature type="transmembrane region" description="Helical" evidence="1">
    <location>
        <begin position="165"/>
        <end position="186"/>
    </location>
</feature>
<feature type="transmembrane region" description="Helical" evidence="1">
    <location>
        <begin position="54"/>
        <end position="72"/>
    </location>
</feature>
<organism evidence="2 3">
    <name type="scientific">Spongiibacter thalassae</name>
    <dbReference type="NCBI Taxonomy" id="2721624"/>
    <lineage>
        <taxon>Bacteria</taxon>
        <taxon>Pseudomonadati</taxon>
        <taxon>Pseudomonadota</taxon>
        <taxon>Gammaproteobacteria</taxon>
        <taxon>Cellvibrionales</taxon>
        <taxon>Spongiibacteraceae</taxon>
        <taxon>Spongiibacter</taxon>
    </lineage>
</organism>
<dbReference type="Proteomes" id="UP000765845">
    <property type="component" value="Unassembled WGS sequence"/>
</dbReference>
<keyword evidence="1" id="KW-1133">Transmembrane helix</keyword>
<protein>
    <submittedName>
        <fullName evidence="2">Uncharacterized protein</fullName>
    </submittedName>
</protein>
<feature type="transmembrane region" description="Helical" evidence="1">
    <location>
        <begin position="192"/>
        <end position="218"/>
    </location>
</feature>
<evidence type="ECO:0000256" key="1">
    <source>
        <dbReference type="SAM" id="Phobius"/>
    </source>
</evidence>
<dbReference type="EMBL" id="JAAWWK010000001">
    <property type="protein sequence ID" value="NKI16582.1"/>
    <property type="molecule type" value="Genomic_DNA"/>
</dbReference>
<evidence type="ECO:0000313" key="2">
    <source>
        <dbReference type="EMBL" id="NKI16582.1"/>
    </source>
</evidence>